<protein>
    <recommendedName>
        <fullName evidence="2">Lipid/polyisoprenoid-binding YceI-like domain-containing protein</fullName>
    </recommendedName>
</protein>
<organism evidence="3 4">
    <name type="scientific">Cytophaga hutchinsonii (strain ATCC 33406 / DSM 1761 / CIP 103989 / NBRC 15051 / NCIMB 9469 / D465)</name>
    <dbReference type="NCBI Taxonomy" id="269798"/>
    <lineage>
        <taxon>Bacteria</taxon>
        <taxon>Pseudomonadati</taxon>
        <taxon>Bacteroidota</taxon>
        <taxon>Cytophagia</taxon>
        <taxon>Cytophagales</taxon>
        <taxon>Cytophagaceae</taxon>
        <taxon>Cytophaga</taxon>
    </lineage>
</organism>
<dbReference type="AlphaFoldDB" id="A0A6N4SMY0"/>
<name>A0A6N4SMY0_CYTH3</name>
<keyword evidence="1" id="KW-0732">Signal</keyword>
<dbReference type="EMBL" id="CP000383">
    <property type="protein sequence ID" value="ABG57639.1"/>
    <property type="molecule type" value="Genomic_DNA"/>
</dbReference>
<evidence type="ECO:0000313" key="4">
    <source>
        <dbReference type="Proteomes" id="UP000001822"/>
    </source>
</evidence>
<evidence type="ECO:0000256" key="1">
    <source>
        <dbReference type="SAM" id="SignalP"/>
    </source>
</evidence>
<feature type="chain" id="PRO_5026715790" description="Lipid/polyisoprenoid-binding YceI-like domain-containing protein" evidence="1">
    <location>
        <begin position="23"/>
        <end position="185"/>
    </location>
</feature>
<dbReference type="SUPFAM" id="SSF101874">
    <property type="entry name" value="YceI-like"/>
    <property type="match status" value="1"/>
</dbReference>
<reference evidence="3 4" key="1">
    <citation type="journal article" date="2007" name="Appl. Environ. Microbiol.">
        <title>Genome sequence of the cellulolytic gliding bacterium Cytophaga hutchinsonii.</title>
        <authorList>
            <person name="Xie G."/>
            <person name="Bruce D.C."/>
            <person name="Challacombe J.F."/>
            <person name="Chertkov O."/>
            <person name="Detter J.C."/>
            <person name="Gilna P."/>
            <person name="Han C.S."/>
            <person name="Lucas S."/>
            <person name="Misra M."/>
            <person name="Myers G.L."/>
            <person name="Richardson P."/>
            <person name="Tapia R."/>
            <person name="Thayer N."/>
            <person name="Thompson L.S."/>
            <person name="Brettin T.S."/>
            <person name="Henrissat B."/>
            <person name="Wilson D.B."/>
            <person name="McBride M.J."/>
        </authorList>
    </citation>
    <scope>NUCLEOTIDE SEQUENCE [LARGE SCALE GENOMIC DNA]</scope>
    <source>
        <strain evidence="4">ATCC 33406 / DSM 1761 / CIP 103989 / NBRC 15051 / NCIMB 9469 / D465</strain>
    </source>
</reference>
<dbReference type="RefSeq" id="WP_011583755.1">
    <property type="nucleotide sequence ID" value="NC_008255.1"/>
</dbReference>
<dbReference type="InterPro" id="IPR007372">
    <property type="entry name" value="Lipid/polyisoprenoid-bd_YceI"/>
</dbReference>
<accession>A0A6N4SMY0</accession>
<dbReference type="KEGG" id="chu:CHU_0349"/>
<dbReference type="Pfam" id="PF04264">
    <property type="entry name" value="YceI"/>
    <property type="match status" value="1"/>
</dbReference>
<dbReference type="OrthoDB" id="116832at2"/>
<dbReference type="InterPro" id="IPR036761">
    <property type="entry name" value="TTHA0802/YceI-like_sf"/>
</dbReference>
<sequence>MKKIQISILLVFLLVYTTQVKAQVFTTQKGVISFYSTARMEDIEATSKSTGVVVNTSTKEIYFKVLISTFVFKNGLMQEHFNETYMESEKYPTAQFKGVITDSINYKVSGVYPVSVKGALTIHGVTIDRTIAGTLTVTATGVNLSSTFIVPAAAHKIDIPNDKISNIAQDIKVRVQADCIPYVKK</sequence>
<evidence type="ECO:0000313" key="3">
    <source>
        <dbReference type="EMBL" id="ABG57639.1"/>
    </source>
</evidence>
<feature type="signal peptide" evidence="1">
    <location>
        <begin position="1"/>
        <end position="22"/>
    </location>
</feature>
<feature type="domain" description="Lipid/polyisoprenoid-binding YceI-like" evidence="2">
    <location>
        <begin position="35"/>
        <end position="177"/>
    </location>
</feature>
<dbReference type="Proteomes" id="UP000001822">
    <property type="component" value="Chromosome"/>
</dbReference>
<keyword evidence="4" id="KW-1185">Reference proteome</keyword>
<dbReference type="Gene3D" id="2.40.128.110">
    <property type="entry name" value="Lipid/polyisoprenoid-binding, YceI-like"/>
    <property type="match status" value="1"/>
</dbReference>
<evidence type="ECO:0000259" key="2">
    <source>
        <dbReference type="Pfam" id="PF04264"/>
    </source>
</evidence>
<proteinExistence type="predicted"/>
<gene>
    <name evidence="3" type="ordered locus">CHU_0349</name>
</gene>